<dbReference type="Proteomes" id="UP000237983">
    <property type="component" value="Unassembled WGS sequence"/>
</dbReference>
<keyword evidence="3" id="KW-0472">Membrane</keyword>
<evidence type="ECO:0000256" key="3">
    <source>
        <dbReference type="SAM" id="Phobius"/>
    </source>
</evidence>
<evidence type="ECO:0000256" key="1">
    <source>
        <dbReference type="ARBA" id="ARBA00022801"/>
    </source>
</evidence>
<keyword evidence="3" id="KW-1133">Transmembrane helix</keyword>
<dbReference type="Pfam" id="PF04203">
    <property type="entry name" value="Sortase"/>
    <property type="match status" value="1"/>
</dbReference>
<dbReference type="RefSeq" id="WP_181243383.1">
    <property type="nucleotide sequence ID" value="NZ_PVTL01000005.1"/>
</dbReference>
<sequence>MTLEESATAPVQRFRPRKRRRRVSVIGVLGELLITAGVLVLMFLGWQVWLNDIIVGAEQQDVAVELSEGWEQAATDKPETPDATATPDPADVASQAEPVVMAAPANADTFAVLMVPRWGEGWERPIAEGIGVTDVLNKIGIGHYPGTQMPGEVGNFAVAAHRKAYGGGLEHVHELQIGDHIYVETADGWYSYVYRSSEYVLKTAIAVIDAVPQQPDATPTDRLITLTTCNPFYSTAERLISYGVYDGWYPRAGGPPAEIAEAVSARDA</sequence>
<dbReference type="SUPFAM" id="SSF63817">
    <property type="entry name" value="Sortase"/>
    <property type="match status" value="1"/>
</dbReference>
<dbReference type="Gene3D" id="2.40.260.10">
    <property type="entry name" value="Sortase"/>
    <property type="match status" value="1"/>
</dbReference>
<reference evidence="4 5" key="1">
    <citation type="submission" date="2018-03" db="EMBL/GenBank/DDBJ databases">
        <title>Genomic Encyclopedia of Type Strains, Phase III (KMG-III): the genomes of soil and plant-associated and newly described type strains.</title>
        <authorList>
            <person name="Whitman W."/>
        </authorList>
    </citation>
    <scope>NUCLEOTIDE SEQUENCE [LARGE SCALE GENOMIC DNA]</scope>
    <source>
        <strain evidence="4 5">CGMCC 1.12484</strain>
    </source>
</reference>
<dbReference type="EMBL" id="PVTL01000005">
    <property type="protein sequence ID" value="PRY67954.1"/>
    <property type="molecule type" value="Genomic_DNA"/>
</dbReference>
<feature type="active site" description="Acyl-thioester intermediate" evidence="2">
    <location>
        <position position="229"/>
    </location>
</feature>
<protein>
    <submittedName>
        <fullName evidence="4">Sortase A</fullName>
    </submittedName>
</protein>
<evidence type="ECO:0000256" key="2">
    <source>
        <dbReference type="PIRSR" id="PIRSR605754-1"/>
    </source>
</evidence>
<organism evidence="4 5">
    <name type="scientific">Glaciihabitans tibetensis</name>
    <dbReference type="NCBI Taxonomy" id="1266600"/>
    <lineage>
        <taxon>Bacteria</taxon>
        <taxon>Bacillati</taxon>
        <taxon>Actinomycetota</taxon>
        <taxon>Actinomycetes</taxon>
        <taxon>Micrococcales</taxon>
        <taxon>Microbacteriaceae</taxon>
        <taxon>Glaciihabitans</taxon>
    </lineage>
</organism>
<dbReference type="NCBIfam" id="NF033747">
    <property type="entry name" value="class_E_sortase"/>
    <property type="match status" value="1"/>
</dbReference>
<dbReference type="InterPro" id="IPR023365">
    <property type="entry name" value="Sortase_dom-sf"/>
</dbReference>
<evidence type="ECO:0000313" key="5">
    <source>
        <dbReference type="Proteomes" id="UP000237983"/>
    </source>
</evidence>
<dbReference type="CDD" id="cd05830">
    <property type="entry name" value="Sortase_E"/>
    <property type="match status" value="1"/>
</dbReference>
<name>A0A2T0VCU6_9MICO</name>
<feature type="active site" description="Proton donor/acceptor" evidence="2">
    <location>
        <position position="161"/>
    </location>
</feature>
<dbReference type="AlphaFoldDB" id="A0A2T0VCU6"/>
<gene>
    <name evidence="4" type="ORF">B0I08_105116</name>
</gene>
<dbReference type="InterPro" id="IPR053465">
    <property type="entry name" value="Sortase_Class_E"/>
</dbReference>
<dbReference type="InterPro" id="IPR042003">
    <property type="entry name" value="Sortase_E"/>
</dbReference>
<feature type="transmembrane region" description="Helical" evidence="3">
    <location>
        <begin position="23"/>
        <end position="49"/>
    </location>
</feature>
<keyword evidence="3" id="KW-0812">Transmembrane</keyword>
<proteinExistence type="predicted"/>
<dbReference type="GO" id="GO:0016787">
    <property type="term" value="F:hydrolase activity"/>
    <property type="evidence" value="ECO:0007669"/>
    <property type="project" value="UniProtKB-KW"/>
</dbReference>
<evidence type="ECO:0000313" key="4">
    <source>
        <dbReference type="EMBL" id="PRY67954.1"/>
    </source>
</evidence>
<accession>A0A2T0VCU6</accession>
<dbReference type="InterPro" id="IPR005754">
    <property type="entry name" value="Sortase"/>
</dbReference>
<keyword evidence="5" id="KW-1185">Reference proteome</keyword>
<keyword evidence="1" id="KW-0378">Hydrolase</keyword>
<comment type="caution">
    <text evidence="4">The sequence shown here is derived from an EMBL/GenBank/DDBJ whole genome shotgun (WGS) entry which is preliminary data.</text>
</comment>